<feature type="region of interest" description="Disordered" evidence="1">
    <location>
        <begin position="43"/>
        <end position="103"/>
    </location>
</feature>
<protein>
    <submittedName>
        <fullName evidence="2">Os02g0114150 protein</fullName>
    </submittedName>
</protein>
<dbReference type="AlphaFoldDB" id="A0A0P0VE19"/>
<feature type="compositionally biased region" description="Basic and acidic residues" evidence="1">
    <location>
        <begin position="52"/>
        <end position="64"/>
    </location>
</feature>
<dbReference type="Gramene" id="Os02t0114150-01">
    <property type="protein sequence ID" value="Os02t0114150-01"/>
    <property type="gene ID" value="Os02g0114150"/>
</dbReference>
<accession>A0A0P0VE19</accession>
<keyword evidence="3" id="KW-1185">Reference proteome</keyword>
<feature type="compositionally biased region" description="Acidic residues" evidence="1">
    <location>
        <begin position="91"/>
        <end position="103"/>
    </location>
</feature>
<name>A0A0P0VE19_ORYSJ</name>
<evidence type="ECO:0000313" key="2">
    <source>
        <dbReference type="EMBL" id="BAS76636.1"/>
    </source>
</evidence>
<dbReference type="Proteomes" id="UP000059680">
    <property type="component" value="Chromosome 2"/>
</dbReference>
<proteinExistence type="predicted"/>
<dbReference type="InParanoid" id="A0A0P0VE19"/>
<reference evidence="3" key="1">
    <citation type="journal article" date="2005" name="Nature">
        <title>The map-based sequence of the rice genome.</title>
        <authorList>
            <consortium name="International rice genome sequencing project (IRGSP)"/>
            <person name="Matsumoto T."/>
            <person name="Wu J."/>
            <person name="Kanamori H."/>
            <person name="Katayose Y."/>
            <person name="Fujisawa M."/>
            <person name="Namiki N."/>
            <person name="Mizuno H."/>
            <person name="Yamamoto K."/>
            <person name="Antonio B.A."/>
            <person name="Baba T."/>
            <person name="Sakata K."/>
            <person name="Nagamura Y."/>
            <person name="Aoki H."/>
            <person name="Arikawa K."/>
            <person name="Arita K."/>
            <person name="Bito T."/>
            <person name="Chiden Y."/>
            <person name="Fujitsuka N."/>
            <person name="Fukunaka R."/>
            <person name="Hamada M."/>
            <person name="Harada C."/>
            <person name="Hayashi A."/>
            <person name="Hijishita S."/>
            <person name="Honda M."/>
            <person name="Hosokawa S."/>
            <person name="Ichikawa Y."/>
            <person name="Idonuma A."/>
            <person name="Iijima M."/>
            <person name="Ikeda M."/>
            <person name="Ikeno M."/>
            <person name="Ito K."/>
            <person name="Ito S."/>
            <person name="Ito T."/>
            <person name="Ito Y."/>
            <person name="Ito Y."/>
            <person name="Iwabuchi A."/>
            <person name="Kamiya K."/>
            <person name="Karasawa W."/>
            <person name="Kurita K."/>
            <person name="Katagiri S."/>
            <person name="Kikuta A."/>
            <person name="Kobayashi H."/>
            <person name="Kobayashi N."/>
            <person name="Machita K."/>
            <person name="Maehara T."/>
            <person name="Masukawa M."/>
            <person name="Mizubayashi T."/>
            <person name="Mukai Y."/>
            <person name="Nagasaki H."/>
            <person name="Nagata Y."/>
            <person name="Naito S."/>
            <person name="Nakashima M."/>
            <person name="Nakama Y."/>
            <person name="Nakamichi Y."/>
            <person name="Nakamura M."/>
            <person name="Meguro A."/>
            <person name="Negishi M."/>
            <person name="Ohta I."/>
            <person name="Ohta T."/>
            <person name="Okamoto M."/>
            <person name="Ono N."/>
            <person name="Saji S."/>
            <person name="Sakaguchi M."/>
            <person name="Sakai K."/>
            <person name="Shibata M."/>
            <person name="Shimokawa T."/>
            <person name="Song J."/>
            <person name="Takazaki Y."/>
            <person name="Terasawa K."/>
            <person name="Tsugane M."/>
            <person name="Tsuji K."/>
            <person name="Ueda S."/>
            <person name="Waki K."/>
            <person name="Yamagata H."/>
            <person name="Yamamoto M."/>
            <person name="Yamamoto S."/>
            <person name="Yamane H."/>
            <person name="Yoshiki S."/>
            <person name="Yoshihara R."/>
            <person name="Yukawa K."/>
            <person name="Zhong H."/>
            <person name="Yano M."/>
            <person name="Yuan Q."/>
            <person name="Ouyang S."/>
            <person name="Liu J."/>
            <person name="Jones K.M."/>
            <person name="Gansberger K."/>
            <person name="Moffat K."/>
            <person name="Hill J."/>
            <person name="Bera J."/>
            <person name="Fadrosh D."/>
            <person name="Jin S."/>
            <person name="Johri S."/>
            <person name="Kim M."/>
            <person name="Overton L."/>
            <person name="Reardon M."/>
            <person name="Tsitrin T."/>
            <person name="Vuong H."/>
            <person name="Weaver B."/>
            <person name="Ciecko A."/>
            <person name="Tallon L."/>
            <person name="Jackson J."/>
            <person name="Pai G."/>
            <person name="Aken S.V."/>
            <person name="Utterback T."/>
            <person name="Reidmuller S."/>
            <person name="Feldblyum T."/>
            <person name="Hsiao J."/>
            <person name="Zismann V."/>
            <person name="Iobst S."/>
            <person name="de Vazeille A.R."/>
            <person name="Buell C.R."/>
            <person name="Ying K."/>
            <person name="Li Y."/>
            <person name="Lu T."/>
            <person name="Huang Y."/>
            <person name="Zhao Q."/>
            <person name="Feng Q."/>
            <person name="Zhang L."/>
            <person name="Zhu J."/>
            <person name="Weng Q."/>
            <person name="Mu J."/>
            <person name="Lu Y."/>
            <person name="Fan D."/>
            <person name="Liu Y."/>
            <person name="Guan J."/>
            <person name="Zhang Y."/>
            <person name="Yu S."/>
            <person name="Liu X."/>
            <person name="Zhang Y."/>
            <person name="Hong G."/>
            <person name="Han B."/>
            <person name="Choisne N."/>
            <person name="Demange N."/>
            <person name="Orjeda G."/>
            <person name="Samain S."/>
            <person name="Cattolico L."/>
            <person name="Pelletier E."/>
            <person name="Couloux A."/>
            <person name="Segurens B."/>
            <person name="Wincker P."/>
            <person name="D'Hont A."/>
            <person name="Scarpelli C."/>
            <person name="Weissenbach J."/>
            <person name="Salanoubat M."/>
            <person name="Quetier F."/>
            <person name="Yu Y."/>
            <person name="Kim H.R."/>
            <person name="Rambo T."/>
            <person name="Currie J."/>
            <person name="Collura K."/>
            <person name="Luo M."/>
            <person name="Yang T."/>
            <person name="Ammiraju J.S.S."/>
            <person name="Engler F."/>
            <person name="Soderlund C."/>
            <person name="Wing R.A."/>
            <person name="Palmer L.E."/>
            <person name="de la Bastide M."/>
            <person name="Spiegel L."/>
            <person name="Nascimento L."/>
            <person name="Zutavern T."/>
            <person name="O'Shaughnessy A."/>
            <person name="Dike S."/>
            <person name="Dedhia N."/>
            <person name="Preston R."/>
            <person name="Balija V."/>
            <person name="McCombie W.R."/>
            <person name="Chow T."/>
            <person name="Chen H."/>
            <person name="Chung M."/>
            <person name="Chen C."/>
            <person name="Shaw J."/>
            <person name="Wu H."/>
            <person name="Hsiao K."/>
            <person name="Chao Y."/>
            <person name="Chu M."/>
            <person name="Cheng C."/>
            <person name="Hour A."/>
            <person name="Lee P."/>
            <person name="Lin S."/>
            <person name="Lin Y."/>
            <person name="Liou J."/>
            <person name="Liu S."/>
            <person name="Hsing Y."/>
            <person name="Raghuvanshi S."/>
            <person name="Mohanty A."/>
            <person name="Bharti A.K."/>
            <person name="Gaur A."/>
            <person name="Gupta V."/>
            <person name="Kumar D."/>
            <person name="Ravi V."/>
            <person name="Vij S."/>
            <person name="Kapur A."/>
            <person name="Khurana P."/>
            <person name="Khurana P."/>
            <person name="Khurana J.P."/>
            <person name="Tyagi A.K."/>
            <person name="Gaikwad K."/>
            <person name="Singh A."/>
            <person name="Dalal V."/>
            <person name="Srivastava S."/>
            <person name="Dixit A."/>
            <person name="Pal A.K."/>
            <person name="Ghazi I.A."/>
            <person name="Yadav M."/>
            <person name="Pandit A."/>
            <person name="Bhargava A."/>
            <person name="Sureshbabu K."/>
            <person name="Batra K."/>
            <person name="Sharma T.R."/>
            <person name="Mohapatra T."/>
            <person name="Singh N.K."/>
            <person name="Messing J."/>
            <person name="Nelson A.B."/>
            <person name="Fuks G."/>
            <person name="Kavchok S."/>
            <person name="Keizer G."/>
            <person name="Linton E."/>
            <person name="Llaca V."/>
            <person name="Song R."/>
            <person name="Tanyolac B."/>
            <person name="Young S."/>
            <person name="Ho-Il K."/>
            <person name="Hahn J.H."/>
            <person name="Sangsakoo G."/>
            <person name="Vanavichit A."/>
            <person name="de Mattos Luiz.A.T."/>
            <person name="Zimmer P.D."/>
            <person name="Malone G."/>
            <person name="Dellagostin O."/>
            <person name="de Oliveira A.C."/>
            <person name="Bevan M."/>
            <person name="Bancroft I."/>
            <person name="Minx P."/>
            <person name="Cordum H."/>
            <person name="Wilson R."/>
            <person name="Cheng Z."/>
            <person name="Jin W."/>
            <person name="Jiang J."/>
            <person name="Leong S.A."/>
            <person name="Iwama H."/>
            <person name="Gojobori T."/>
            <person name="Itoh T."/>
            <person name="Niimura Y."/>
            <person name="Fujii Y."/>
            <person name="Habara T."/>
            <person name="Sakai H."/>
            <person name="Sato Y."/>
            <person name="Wilson G."/>
            <person name="Kumar K."/>
            <person name="McCouch S."/>
            <person name="Juretic N."/>
            <person name="Hoen D."/>
            <person name="Wright S."/>
            <person name="Bruskiewich R."/>
            <person name="Bureau T."/>
            <person name="Miyao A."/>
            <person name="Hirochika H."/>
            <person name="Nishikawa T."/>
            <person name="Kadowaki K."/>
            <person name="Sugiura M."/>
            <person name="Burr B."/>
            <person name="Sasaki T."/>
        </authorList>
    </citation>
    <scope>NUCLEOTIDE SEQUENCE [LARGE SCALE GENOMIC DNA]</scope>
    <source>
        <strain evidence="3">cv. Nipponbare</strain>
    </source>
</reference>
<organism evidence="2 3">
    <name type="scientific">Oryza sativa subsp. japonica</name>
    <name type="common">Rice</name>
    <dbReference type="NCBI Taxonomy" id="39947"/>
    <lineage>
        <taxon>Eukaryota</taxon>
        <taxon>Viridiplantae</taxon>
        <taxon>Streptophyta</taxon>
        <taxon>Embryophyta</taxon>
        <taxon>Tracheophyta</taxon>
        <taxon>Spermatophyta</taxon>
        <taxon>Magnoliopsida</taxon>
        <taxon>Liliopsida</taxon>
        <taxon>Poales</taxon>
        <taxon>Poaceae</taxon>
        <taxon>BOP clade</taxon>
        <taxon>Oryzoideae</taxon>
        <taxon>Oryzeae</taxon>
        <taxon>Oryzinae</taxon>
        <taxon>Oryza</taxon>
        <taxon>Oryza sativa</taxon>
    </lineage>
</organism>
<sequence>KNKKNLNQERLIGIPSEVELLAEEEGSHDGDEEGLHGLVDGHEHGAAAVDAPRLHGEGDARGDESGVEDGEELGAGADGPGGGVALQERGDGEELDEAEEAGV</sequence>
<dbReference type="PaxDb" id="39947-A0A0P0VE19"/>
<reference evidence="2 3" key="3">
    <citation type="journal article" date="2013" name="Rice">
        <title>Improvement of the Oryza sativa Nipponbare reference genome using next generation sequence and optical map data.</title>
        <authorList>
            <person name="Kawahara Y."/>
            <person name="de la Bastide M."/>
            <person name="Hamilton J.P."/>
            <person name="Kanamori H."/>
            <person name="McCombie W.R."/>
            <person name="Ouyang S."/>
            <person name="Schwartz D.C."/>
            <person name="Tanaka T."/>
            <person name="Wu J."/>
            <person name="Zhou S."/>
            <person name="Childs K.L."/>
            <person name="Davidson R.M."/>
            <person name="Lin H."/>
            <person name="Quesada-Ocampo L."/>
            <person name="Vaillancourt B."/>
            <person name="Sakai H."/>
            <person name="Lee S.S."/>
            <person name="Kim J."/>
            <person name="Numa H."/>
            <person name="Itoh T."/>
            <person name="Buell C.R."/>
            <person name="Matsumoto T."/>
        </authorList>
    </citation>
    <scope>NUCLEOTIDE SEQUENCE [LARGE SCALE GENOMIC DNA]</scope>
    <source>
        <strain evidence="3">cv. Nipponbare</strain>
    </source>
</reference>
<reference evidence="2 3" key="2">
    <citation type="journal article" date="2013" name="Plant Cell Physiol.">
        <title>Rice Annotation Project Database (RAP-DB): an integrative and interactive database for rice genomics.</title>
        <authorList>
            <person name="Sakai H."/>
            <person name="Lee S.S."/>
            <person name="Tanaka T."/>
            <person name="Numa H."/>
            <person name="Kim J."/>
            <person name="Kawahara Y."/>
            <person name="Wakimoto H."/>
            <person name="Yang C.C."/>
            <person name="Iwamoto M."/>
            <person name="Abe T."/>
            <person name="Yamada Y."/>
            <person name="Muto A."/>
            <person name="Inokuchi H."/>
            <person name="Ikemura T."/>
            <person name="Matsumoto T."/>
            <person name="Sasaki T."/>
            <person name="Itoh T."/>
        </authorList>
    </citation>
    <scope>NUCLEOTIDE SEQUENCE [LARGE SCALE GENOMIC DNA]</scope>
    <source>
        <strain evidence="3">cv. Nipponbare</strain>
    </source>
</reference>
<feature type="non-terminal residue" evidence="2">
    <location>
        <position position="1"/>
    </location>
</feature>
<evidence type="ECO:0000256" key="1">
    <source>
        <dbReference type="SAM" id="MobiDB-lite"/>
    </source>
</evidence>
<gene>
    <name evidence="2" type="ordered locus">Os02g0114150</name>
    <name evidence="2" type="ORF">OSNPB_020114150</name>
</gene>
<dbReference type="EMBL" id="AP014958">
    <property type="protein sequence ID" value="BAS76636.1"/>
    <property type="molecule type" value="Genomic_DNA"/>
</dbReference>
<evidence type="ECO:0000313" key="3">
    <source>
        <dbReference type="Proteomes" id="UP000059680"/>
    </source>
</evidence>